<dbReference type="AlphaFoldDB" id="A0A498CPW5"/>
<dbReference type="FunFam" id="3.40.50.720:FF:000240">
    <property type="entry name" value="SDR family oxidoreductase"/>
    <property type="match status" value="1"/>
</dbReference>
<dbReference type="Gene3D" id="3.40.50.720">
    <property type="entry name" value="NAD(P)-binding Rossmann-like Domain"/>
    <property type="match status" value="1"/>
</dbReference>
<name>A0A498CPW5_9FIRM</name>
<dbReference type="InterPro" id="IPR036291">
    <property type="entry name" value="NAD(P)-bd_dom_sf"/>
</dbReference>
<evidence type="ECO:0000313" key="3">
    <source>
        <dbReference type="EMBL" id="RLL12169.1"/>
    </source>
</evidence>
<gene>
    <name evidence="3" type="ORF">D4A47_06490</name>
</gene>
<dbReference type="InterPro" id="IPR020904">
    <property type="entry name" value="Sc_DH/Rdtase_CS"/>
</dbReference>
<dbReference type="Pfam" id="PF13561">
    <property type="entry name" value="adh_short_C2"/>
    <property type="match status" value="1"/>
</dbReference>
<keyword evidence="4" id="KW-1185">Reference proteome</keyword>
<comment type="caution">
    <text evidence="3">The sequence shown here is derived from an EMBL/GenBank/DDBJ whole genome shotgun (WGS) entry which is preliminary data.</text>
</comment>
<dbReference type="PANTHER" id="PTHR42760">
    <property type="entry name" value="SHORT-CHAIN DEHYDROGENASES/REDUCTASES FAMILY MEMBER"/>
    <property type="match status" value="1"/>
</dbReference>
<dbReference type="RefSeq" id="WP_121586655.1">
    <property type="nucleotide sequence ID" value="NZ_RCHT01000007.1"/>
</dbReference>
<evidence type="ECO:0000256" key="1">
    <source>
        <dbReference type="ARBA" id="ARBA00006484"/>
    </source>
</evidence>
<dbReference type="Proteomes" id="UP000276301">
    <property type="component" value="Unassembled WGS sequence"/>
</dbReference>
<dbReference type="PROSITE" id="PS00061">
    <property type="entry name" value="ADH_SHORT"/>
    <property type="match status" value="1"/>
</dbReference>
<accession>A0A498CPW5</accession>
<sequence length="271" mass="28350">MKLNFSLTGKTALVTGGGGVICSVISHALASQGANVAVCDLSEERATAVAEEIRSEGGRAMGIKVDVLDRTSVEACAAAVQEAWGGIDILINGAGGNKPTATTSGDRSFFDLPEDALTWVFNLNLLGSVLPAQVVGRQMAKTGGGCIVNISSMAAYRPLTRTLAYSAAKAGISNFTQWLAVHMNQEYSPNIRVNAIAPGFLLTAQNQYLMQREDGSPTERGGKVLAHTPMNRYGTPEELCGAIVFLCSEEATFVNGVVLPVDGAFSAYSGV</sequence>
<proteinExistence type="inferred from homology"/>
<dbReference type="SUPFAM" id="SSF51735">
    <property type="entry name" value="NAD(P)-binding Rossmann-fold domains"/>
    <property type="match status" value="1"/>
</dbReference>
<dbReference type="NCBIfam" id="NF006132">
    <property type="entry name" value="PRK08277.1"/>
    <property type="match status" value="1"/>
</dbReference>
<dbReference type="PRINTS" id="PR00081">
    <property type="entry name" value="GDHRDH"/>
</dbReference>
<organism evidence="3 4">
    <name type="scientific">Anaerotruncus massiliensis</name>
    <name type="common">ex Liu et al. 2021</name>
    <dbReference type="NCBI Taxonomy" id="2321404"/>
    <lineage>
        <taxon>Bacteria</taxon>
        <taxon>Bacillati</taxon>
        <taxon>Bacillota</taxon>
        <taxon>Clostridia</taxon>
        <taxon>Eubacteriales</taxon>
        <taxon>Oscillospiraceae</taxon>
        <taxon>Anaerotruncus</taxon>
    </lineage>
</organism>
<evidence type="ECO:0000256" key="2">
    <source>
        <dbReference type="ARBA" id="ARBA00023002"/>
    </source>
</evidence>
<dbReference type="InterPro" id="IPR002347">
    <property type="entry name" value="SDR_fam"/>
</dbReference>
<keyword evidence="2" id="KW-0560">Oxidoreductase</keyword>
<dbReference type="EMBL" id="RCHT01000007">
    <property type="protein sequence ID" value="RLL12169.1"/>
    <property type="molecule type" value="Genomic_DNA"/>
</dbReference>
<protein>
    <submittedName>
        <fullName evidence="3">SDR family oxidoreductase</fullName>
    </submittedName>
</protein>
<comment type="similarity">
    <text evidence="1">Belongs to the short-chain dehydrogenases/reductases (SDR) family.</text>
</comment>
<dbReference type="PRINTS" id="PR00080">
    <property type="entry name" value="SDRFAMILY"/>
</dbReference>
<dbReference type="GO" id="GO:0005975">
    <property type="term" value="P:carbohydrate metabolic process"/>
    <property type="evidence" value="ECO:0007669"/>
    <property type="project" value="UniProtKB-ARBA"/>
</dbReference>
<evidence type="ECO:0000313" key="4">
    <source>
        <dbReference type="Proteomes" id="UP000276301"/>
    </source>
</evidence>
<dbReference type="GO" id="GO:0016616">
    <property type="term" value="F:oxidoreductase activity, acting on the CH-OH group of donors, NAD or NADP as acceptor"/>
    <property type="evidence" value="ECO:0007669"/>
    <property type="project" value="TreeGrafter"/>
</dbReference>
<dbReference type="PANTHER" id="PTHR42760:SF115">
    <property type="entry name" value="3-OXOACYL-[ACYL-CARRIER-PROTEIN] REDUCTASE FABG"/>
    <property type="match status" value="1"/>
</dbReference>
<reference evidence="3 4" key="1">
    <citation type="submission" date="2018-10" db="EMBL/GenBank/DDBJ databases">
        <title>Anaerotruncus faecis sp. nov., isolated from human feces.</title>
        <authorList>
            <person name="Wang Y.-J."/>
        </authorList>
    </citation>
    <scope>NUCLEOTIDE SEQUENCE [LARGE SCALE GENOMIC DNA]</scope>
    <source>
        <strain evidence="3 4">22A2-44</strain>
    </source>
</reference>